<dbReference type="Proteomes" id="UP000265566">
    <property type="component" value="Chromosome 5"/>
</dbReference>
<comment type="caution">
    <text evidence="1">The sequence shown here is derived from an EMBL/GenBank/DDBJ whole genome shotgun (WGS) entry which is preliminary data.</text>
</comment>
<sequence>MKLPPYLLKLISMCFALFCRCILTHNTLISLRYSSGIELLTVIITILETIDWTFILDFITTTAKVLYFLSNFQGLKIQQMNSTSPLHQPGYHQ</sequence>
<evidence type="ECO:0000313" key="1">
    <source>
        <dbReference type="EMBL" id="RHN54678.1"/>
    </source>
</evidence>
<dbReference type="Gramene" id="rna29752">
    <property type="protein sequence ID" value="RHN54678.1"/>
    <property type="gene ID" value="gene29752"/>
</dbReference>
<gene>
    <name evidence="1" type="ORF">MtrunA17_Chr5g0409481</name>
</gene>
<name>A0A396HQ23_MEDTR</name>
<reference evidence="1" key="1">
    <citation type="journal article" date="2018" name="Nat. Plants">
        <title>Whole-genome landscape of Medicago truncatula symbiotic genes.</title>
        <authorList>
            <person name="Pecrix Y."/>
            <person name="Gamas P."/>
            <person name="Carrere S."/>
        </authorList>
    </citation>
    <scope>NUCLEOTIDE SEQUENCE</scope>
    <source>
        <tissue evidence="1">Leaves</tissue>
    </source>
</reference>
<dbReference type="EMBL" id="PSQE01000005">
    <property type="protein sequence ID" value="RHN54678.1"/>
    <property type="molecule type" value="Genomic_DNA"/>
</dbReference>
<proteinExistence type="predicted"/>
<protein>
    <submittedName>
        <fullName evidence="1">Uncharacterized protein</fullName>
    </submittedName>
</protein>
<accession>A0A396HQ23</accession>
<organism evidence="1">
    <name type="scientific">Medicago truncatula</name>
    <name type="common">Barrel medic</name>
    <name type="synonym">Medicago tribuloides</name>
    <dbReference type="NCBI Taxonomy" id="3880"/>
    <lineage>
        <taxon>Eukaryota</taxon>
        <taxon>Viridiplantae</taxon>
        <taxon>Streptophyta</taxon>
        <taxon>Embryophyta</taxon>
        <taxon>Tracheophyta</taxon>
        <taxon>Spermatophyta</taxon>
        <taxon>Magnoliopsida</taxon>
        <taxon>eudicotyledons</taxon>
        <taxon>Gunneridae</taxon>
        <taxon>Pentapetalae</taxon>
        <taxon>rosids</taxon>
        <taxon>fabids</taxon>
        <taxon>Fabales</taxon>
        <taxon>Fabaceae</taxon>
        <taxon>Papilionoideae</taxon>
        <taxon>50 kb inversion clade</taxon>
        <taxon>NPAAA clade</taxon>
        <taxon>Hologalegina</taxon>
        <taxon>IRL clade</taxon>
        <taxon>Trifolieae</taxon>
        <taxon>Medicago</taxon>
    </lineage>
</organism>
<dbReference type="AlphaFoldDB" id="A0A396HQ23"/>